<dbReference type="EMBL" id="QZWG01000019">
    <property type="protein sequence ID" value="RZB48139.1"/>
    <property type="molecule type" value="Genomic_DNA"/>
</dbReference>
<dbReference type="PANTHER" id="PTHR33057:SF21">
    <property type="entry name" value="TRANSCRIPTION REPRESSOR"/>
    <property type="match status" value="1"/>
</dbReference>
<feature type="compositionally biased region" description="Pro residues" evidence="7">
    <location>
        <begin position="76"/>
        <end position="85"/>
    </location>
</feature>
<feature type="domain" description="OVATE" evidence="8">
    <location>
        <begin position="172"/>
        <end position="236"/>
    </location>
</feature>
<sequence>MPYTNTPRTRKRNNLSRFNLNLCFSNSMQPFTPKSPPTIPTATSSTVDHNHNRPSPAAMSSTPNFDNDRSTVTPQNPFPSLGPEPEPADLATAFASQRFFFTSPGRSNSIIESANTTDADCFTTSSSSLSPVPADESATIDKIQDQLKSLILGLSSSDESEAKALLDRSVAVRKYSPDPYADFRQSMEEMVAARPELMDVAAKWRELHELLLCYLALNPKSTHKFILRAFSDFLLSLISRSYLPPQDPGSGDIAGDGGGCLS</sequence>
<accession>A0A445FH18</accession>
<dbReference type="PROSITE" id="PS51754">
    <property type="entry name" value="OVATE"/>
    <property type="match status" value="1"/>
</dbReference>
<gene>
    <name evidence="9" type="ORF">D0Y65_051610</name>
</gene>
<keyword evidence="3 6" id="KW-0805">Transcription regulation</keyword>
<dbReference type="GO" id="GO:0005634">
    <property type="term" value="C:nucleus"/>
    <property type="evidence" value="ECO:0007669"/>
    <property type="project" value="UniProtKB-SubCell"/>
</dbReference>
<dbReference type="Gramene" id="XM_028360112.1">
    <property type="protein sequence ID" value="XP_028215913.1"/>
    <property type="gene ID" value="LOC114398007"/>
</dbReference>
<comment type="subcellular location">
    <subcellularLocation>
        <location evidence="1 6">Nucleus</location>
    </subcellularLocation>
</comment>
<keyword evidence="10" id="KW-1185">Reference proteome</keyword>
<evidence type="ECO:0000256" key="4">
    <source>
        <dbReference type="ARBA" id="ARBA00023163"/>
    </source>
</evidence>
<evidence type="ECO:0000313" key="9">
    <source>
        <dbReference type="EMBL" id="RZB48139.1"/>
    </source>
</evidence>
<evidence type="ECO:0000256" key="7">
    <source>
        <dbReference type="SAM" id="MobiDB-lite"/>
    </source>
</evidence>
<evidence type="ECO:0000313" key="10">
    <source>
        <dbReference type="Proteomes" id="UP000289340"/>
    </source>
</evidence>
<evidence type="ECO:0000259" key="8">
    <source>
        <dbReference type="PROSITE" id="PS51754"/>
    </source>
</evidence>
<dbReference type="Proteomes" id="UP000289340">
    <property type="component" value="Chromosome 19"/>
</dbReference>
<proteinExistence type="predicted"/>
<keyword evidence="2 6" id="KW-0678">Repressor</keyword>
<dbReference type="Pfam" id="PF04844">
    <property type="entry name" value="Ovate"/>
    <property type="match status" value="1"/>
</dbReference>
<comment type="function">
    <text evidence="6">Transcriptional repressor that regulates multiple aspects of plant growth and development.</text>
</comment>
<dbReference type="AlphaFoldDB" id="A0A445FH18"/>
<comment type="caution">
    <text evidence="9">The sequence shown here is derived from an EMBL/GenBank/DDBJ whole genome shotgun (WGS) entry which is preliminary data.</text>
</comment>
<keyword evidence="5 6" id="KW-0539">Nucleus</keyword>
<feature type="compositionally biased region" description="Polar residues" evidence="7">
    <location>
        <begin position="58"/>
        <end position="75"/>
    </location>
</feature>
<organism evidence="9 10">
    <name type="scientific">Glycine soja</name>
    <name type="common">Wild soybean</name>
    <dbReference type="NCBI Taxonomy" id="3848"/>
    <lineage>
        <taxon>Eukaryota</taxon>
        <taxon>Viridiplantae</taxon>
        <taxon>Streptophyta</taxon>
        <taxon>Embryophyta</taxon>
        <taxon>Tracheophyta</taxon>
        <taxon>Spermatophyta</taxon>
        <taxon>Magnoliopsida</taxon>
        <taxon>eudicotyledons</taxon>
        <taxon>Gunneridae</taxon>
        <taxon>Pentapetalae</taxon>
        <taxon>rosids</taxon>
        <taxon>fabids</taxon>
        <taxon>Fabales</taxon>
        <taxon>Fabaceae</taxon>
        <taxon>Papilionoideae</taxon>
        <taxon>50 kb inversion clade</taxon>
        <taxon>NPAAA clade</taxon>
        <taxon>indigoferoid/millettioid clade</taxon>
        <taxon>Phaseoleae</taxon>
        <taxon>Glycine</taxon>
        <taxon>Glycine subgen. Soja</taxon>
    </lineage>
</organism>
<reference evidence="9 10" key="1">
    <citation type="submission" date="2018-09" db="EMBL/GenBank/DDBJ databases">
        <title>A high-quality reference genome of wild soybean provides a powerful tool to mine soybean genomes.</title>
        <authorList>
            <person name="Xie M."/>
            <person name="Chung C.Y.L."/>
            <person name="Li M.-W."/>
            <person name="Wong F.-L."/>
            <person name="Chan T.-F."/>
            <person name="Lam H.-M."/>
        </authorList>
    </citation>
    <scope>NUCLEOTIDE SEQUENCE [LARGE SCALE GENOMIC DNA]</scope>
    <source>
        <strain evidence="10">cv. W05</strain>
        <tissue evidence="9">Hypocotyl of etiolated seedlings</tissue>
    </source>
</reference>
<evidence type="ECO:0000256" key="2">
    <source>
        <dbReference type="ARBA" id="ARBA00022491"/>
    </source>
</evidence>
<evidence type="ECO:0000256" key="1">
    <source>
        <dbReference type="ARBA" id="ARBA00004123"/>
    </source>
</evidence>
<keyword evidence="4 6" id="KW-0804">Transcription</keyword>
<dbReference type="GO" id="GO:0045892">
    <property type="term" value="P:negative regulation of DNA-templated transcription"/>
    <property type="evidence" value="ECO:0007669"/>
    <property type="project" value="UniProtKB-UniRule"/>
</dbReference>
<protein>
    <recommendedName>
        <fullName evidence="6">Transcription repressor</fullName>
    </recommendedName>
    <alternativeName>
        <fullName evidence="6">Ovate family protein</fullName>
    </alternativeName>
</protein>
<dbReference type="InterPro" id="IPR038933">
    <property type="entry name" value="Ovate"/>
</dbReference>
<evidence type="ECO:0000256" key="6">
    <source>
        <dbReference type="RuleBase" id="RU367028"/>
    </source>
</evidence>
<dbReference type="PANTHER" id="PTHR33057">
    <property type="entry name" value="TRANSCRIPTION REPRESSOR OFP7-RELATED"/>
    <property type="match status" value="1"/>
</dbReference>
<evidence type="ECO:0000256" key="5">
    <source>
        <dbReference type="ARBA" id="ARBA00023242"/>
    </source>
</evidence>
<dbReference type="InterPro" id="IPR006458">
    <property type="entry name" value="Ovate_C"/>
</dbReference>
<dbReference type="NCBIfam" id="TIGR01568">
    <property type="entry name" value="A_thal_3678"/>
    <property type="match status" value="1"/>
</dbReference>
<name>A0A445FH18_GLYSO</name>
<evidence type="ECO:0000256" key="3">
    <source>
        <dbReference type="ARBA" id="ARBA00023015"/>
    </source>
</evidence>
<feature type="region of interest" description="Disordered" evidence="7">
    <location>
        <begin position="29"/>
        <end position="87"/>
    </location>
</feature>